<dbReference type="GeneID" id="5009989"/>
<evidence type="ECO:0000256" key="3">
    <source>
        <dbReference type="ARBA" id="ARBA00023136"/>
    </source>
</evidence>
<dbReference type="FunCoup" id="A0BE40">
    <property type="interactions" value="463"/>
</dbReference>
<dbReference type="Gene3D" id="3.10.20.90">
    <property type="entry name" value="Phosphatidylinositol 3-kinase Catalytic Subunit, Chain A, domain 1"/>
    <property type="match status" value="1"/>
</dbReference>
<dbReference type="eggNOG" id="KOG1654">
    <property type="taxonomic scope" value="Eukaryota"/>
</dbReference>
<evidence type="ECO:0000256" key="5">
    <source>
        <dbReference type="PIRSR" id="PIRSR604241-50"/>
    </source>
</evidence>
<comment type="similarity">
    <text evidence="2 6">Belongs to the ATG8 family.</text>
</comment>
<evidence type="ECO:0000256" key="4">
    <source>
        <dbReference type="ARBA" id="ARBA00023288"/>
    </source>
</evidence>
<dbReference type="EMBL" id="CT867988">
    <property type="protein sequence ID" value="CAK56807.1"/>
    <property type="molecule type" value="Genomic_DNA"/>
</dbReference>
<dbReference type="AlphaFoldDB" id="A0BE40"/>
<evidence type="ECO:0000256" key="1">
    <source>
        <dbReference type="ARBA" id="ARBA00004370"/>
    </source>
</evidence>
<dbReference type="GO" id="GO:0000423">
    <property type="term" value="P:mitophagy"/>
    <property type="evidence" value="ECO:0000318"/>
    <property type="project" value="GO_Central"/>
</dbReference>
<dbReference type="FunFam" id="3.10.20.90:FF:000466">
    <property type="entry name" value="Autophagy-related protein"/>
    <property type="match status" value="1"/>
</dbReference>
<proteinExistence type="inferred from homology"/>
<dbReference type="Pfam" id="PF02991">
    <property type="entry name" value="ATG8"/>
    <property type="match status" value="1"/>
</dbReference>
<evidence type="ECO:0000313" key="7">
    <source>
        <dbReference type="EMBL" id="CAK56807.1"/>
    </source>
</evidence>
<name>A0BE40_PARTE</name>
<evidence type="ECO:0000256" key="6">
    <source>
        <dbReference type="RuleBase" id="RU004384"/>
    </source>
</evidence>
<feature type="lipid moiety-binding region" description="Phosphatidylserine amidated glycine; alternate" evidence="5">
    <location>
        <position position="136"/>
    </location>
</feature>
<keyword evidence="8" id="KW-1185">Reference proteome</keyword>
<comment type="subcellular location">
    <subcellularLocation>
        <location evidence="1">Membrane</location>
    </subcellularLocation>
</comment>
<dbReference type="InterPro" id="IPR029071">
    <property type="entry name" value="Ubiquitin-like_domsf"/>
</dbReference>
<dbReference type="GO" id="GO:0000421">
    <property type="term" value="C:autophagosome membrane"/>
    <property type="evidence" value="ECO:0000318"/>
    <property type="project" value="GO_Central"/>
</dbReference>
<evidence type="ECO:0000313" key="8">
    <source>
        <dbReference type="Proteomes" id="UP000000600"/>
    </source>
</evidence>
<dbReference type="OrthoDB" id="285394at2759"/>
<organism evidence="7 8">
    <name type="scientific">Paramecium tetraurelia</name>
    <dbReference type="NCBI Taxonomy" id="5888"/>
    <lineage>
        <taxon>Eukaryota</taxon>
        <taxon>Sar</taxon>
        <taxon>Alveolata</taxon>
        <taxon>Ciliophora</taxon>
        <taxon>Intramacronucleata</taxon>
        <taxon>Oligohymenophorea</taxon>
        <taxon>Peniculida</taxon>
        <taxon>Parameciidae</taxon>
        <taxon>Paramecium</taxon>
    </lineage>
</organism>
<dbReference type="Proteomes" id="UP000000600">
    <property type="component" value="Unassembled WGS sequence"/>
</dbReference>
<keyword evidence="3" id="KW-0472">Membrane</keyword>
<dbReference type="HOGENOM" id="CLU_119276_1_1_1"/>
<dbReference type="OMA" id="VNERSMV"/>
<keyword evidence="4 5" id="KW-0449">Lipoprotein</keyword>
<reference evidence="7 8" key="1">
    <citation type="journal article" date="2006" name="Nature">
        <title>Global trends of whole-genome duplications revealed by the ciliate Paramecium tetraurelia.</title>
        <authorList>
            <consortium name="Genoscope"/>
            <person name="Aury J.-M."/>
            <person name="Jaillon O."/>
            <person name="Duret L."/>
            <person name="Noel B."/>
            <person name="Jubin C."/>
            <person name="Porcel B.M."/>
            <person name="Segurens B."/>
            <person name="Daubin V."/>
            <person name="Anthouard V."/>
            <person name="Aiach N."/>
            <person name="Arnaiz O."/>
            <person name="Billaut A."/>
            <person name="Beisson J."/>
            <person name="Blanc I."/>
            <person name="Bouhouche K."/>
            <person name="Camara F."/>
            <person name="Duharcourt S."/>
            <person name="Guigo R."/>
            <person name="Gogendeau D."/>
            <person name="Katinka M."/>
            <person name="Keller A.-M."/>
            <person name="Kissmehl R."/>
            <person name="Klotz C."/>
            <person name="Koll F."/>
            <person name="Le Moue A."/>
            <person name="Lepere C."/>
            <person name="Malinsky S."/>
            <person name="Nowacki M."/>
            <person name="Nowak J.K."/>
            <person name="Plattner H."/>
            <person name="Poulain J."/>
            <person name="Ruiz F."/>
            <person name="Serrano V."/>
            <person name="Zagulski M."/>
            <person name="Dessen P."/>
            <person name="Betermier M."/>
            <person name="Weissenbach J."/>
            <person name="Scarpelli C."/>
            <person name="Schachter V."/>
            <person name="Sperling L."/>
            <person name="Meyer E."/>
            <person name="Cohen J."/>
            <person name="Wincker P."/>
        </authorList>
    </citation>
    <scope>NUCLEOTIDE SEQUENCE [LARGE SCALE GENOMIC DNA]</scope>
    <source>
        <strain evidence="7 8">Stock d4-2</strain>
    </source>
</reference>
<dbReference type="RefSeq" id="XP_001424205.1">
    <property type="nucleotide sequence ID" value="XM_001424168.2"/>
</dbReference>
<dbReference type="GO" id="GO:0006995">
    <property type="term" value="P:cellular response to nitrogen starvation"/>
    <property type="evidence" value="ECO:0000318"/>
    <property type="project" value="GO_Central"/>
</dbReference>
<dbReference type="SUPFAM" id="SSF54236">
    <property type="entry name" value="Ubiquitin-like"/>
    <property type="match status" value="1"/>
</dbReference>
<protein>
    <recommendedName>
        <fullName evidence="6">Autophagy-related protein</fullName>
    </recommendedName>
</protein>
<evidence type="ECO:0000256" key="2">
    <source>
        <dbReference type="ARBA" id="ARBA00007293"/>
    </source>
</evidence>
<dbReference type="GO" id="GO:0000045">
    <property type="term" value="P:autophagosome assembly"/>
    <property type="evidence" value="ECO:0000318"/>
    <property type="project" value="GO_Central"/>
</dbReference>
<dbReference type="KEGG" id="ptm:GSPATT00027839001"/>
<accession>A0BE40</accession>
<gene>
    <name evidence="7" type="ORF">GSPATT00027839001</name>
</gene>
<dbReference type="InterPro" id="IPR004241">
    <property type="entry name" value="Atg8-like"/>
</dbReference>
<dbReference type="PANTHER" id="PTHR10969">
    <property type="entry name" value="MICROTUBULE-ASSOCIATED PROTEINS 1A/1B LIGHT CHAIN 3-RELATED"/>
    <property type="match status" value="1"/>
</dbReference>
<dbReference type="InParanoid" id="A0BE40"/>
<sequence>MFSIQNKYTINKITNNNMQKESFKKQYSKEQRLKESENILKHYQDRVPIIIEKDKNSRLPDLDVQKYLFLSNFRVFQLNTLIRSKLNLNKAEAVYLFVNNKVALRGGTIHIKEVYDKYQDDDKFLYIQYCEYNTFGL</sequence>
<dbReference type="GO" id="GO:0008429">
    <property type="term" value="F:phosphatidylethanolamine binding"/>
    <property type="evidence" value="ECO:0000318"/>
    <property type="project" value="GO_Central"/>
</dbReference>
<dbReference type="GO" id="GO:0097352">
    <property type="term" value="P:autophagosome maturation"/>
    <property type="evidence" value="ECO:0000318"/>
    <property type="project" value="GO_Central"/>
</dbReference>
<keyword evidence="6" id="KW-0072">Autophagy</keyword>
<dbReference type="STRING" id="5888.A0BE40"/>